<evidence type="ECO:0000313" key="1">
    <source>
        <dbReference type="EMBL" id="OOK83691.1"/>
    </source>
</evidence>
<comment type="caution">
    <text evidence="1">The sequence shown here is derived from an EMBL/GenBank/DDBJ whole genome shotgun (WGS) entry which is preliminary data.</text>
</comment>
<dbReference type="GO" id="GO:0016301">
    <property type="term" value="F:kinase activity"/>
    <property type="evidence" value="ECO:0007669"/>
    <property type="project" value="UniProtKB-KW"/>
</dbReference>
<dbReference type="EMBL" id="MVBN01000001">
    <property type="protein sequence ID" value="OOK83691.1"/>
    <property type="molecule type" value="Genomic_DNA"/>
</dbReference>
<accession>A0A1V3XYW6</accession>
<name>A0A1V3XYW6_MYCKA</name>
<dbReference type="AlphaFoldDB" id="A0A1V3XYW6"/>
<dbReference type="Proteomes" id="UP000188532">
    <property type="component" value="Unassembled WGS sequence"/>
</dbReference>
<keyword evidence="1" id="KW-0808">Transferase</keyword>
<proteinExistence type="predicted"/>
<evidence type="ECO:0000313" key="2">
    <source>
        <dbReference type="Proteomes" id="UP000188532"/>
    </source>
</evidence>
<keyword evidence="1" id="KW-0418">Kinase</keyword>
<reference evidence="1 2" key="1">
    <citation type="submission" date="2017-02" db="EMBL/GenBank/DDBJ databases">
        <title>Complete genome sequences of Mycobacterium kansasii strains isolated from rhesus macaques.</title>
        <authorList>
            <person name="Panda A."/>
            <person name="Nagaraj S."/>
            <person name="Zhao X."/>
            <person name="Tettelin H."/>
            <person name="Detolla L.J."/>
        </authorList>
    </citation>
    <scope>NUCLEOTIDE SEQUENCE [LARGE SCALE GENOMIC DNA]</scope>
    <source>
        <strain evidence="1 2">11-3469</strain>
    </source>
</reference>
<organism evidence="1 2">
    <name type="scientific">Mycobacterium kansasii</name>
    <dbReference type="NCBI Taxonomy" id="1768"/>
    <lineage>
        <taxon>Bacteria</taxon>
        <taxon>Bacillati</taxon>
        <taxon>Actinomycetota</taxon>
        <taxon>Actinomycetes</taxon>
        <taxon>Mycobacteriales</taxon>
        <taxon>Mycobacteriaceae</taxon>
        <taxon>Mycobacterium</taxon>
    </lineage>
</organism>
<protein>
    <submittedName>
        <fullName evidence="1">Putative D-XYLULOSE KINASE XYLB domain protein</fullName>
    </submittedName>
</protein>
<sequence length="48" mass="5432">MAAGLESSITDAARWASIERVVEPRPEWIGPTKERYRRFLELSGSKLA</sequence>
<gene>
    <name evidence="1" type="ORF">BZL29_0032</name>
</gene>